<evidence type="ECO:0000256" key="6">
    <source>
        <dbReference type="SAM" id="MobiDB-lite"/>
    </source>
</evidence>
<feature type="domain" description="Glycoside hydrolase family 20 catalytic" evidence="7">
    <location>
        <begin position="171"/>
        <end position="273"/>
    </location>
</feature>
<protein>
    <recommendedName>
        <fullName evidence="3">beta-N-acetylhexosaminidase</fullName>
        <ecNumber evidence="3">3.2.1.52</ecNumber>
    </recommendedName>
    <alternativeName>
        <fullName evidence="5">Beta-N-acetylhexosaminidase</fullName>
    </alternativeName>
</protein>
<gene>
    <name evidence="8" type="ORF">Tasa_002_014</name>
</gene>
<accession>A0A0D6MGI8</accession>
<keyword evidence="9" id="KW-1185">Reference proteome</keyword>
<evidence type="ECO:0000256" key="5">
    <source>
        <dbReference type="ARBA" id="ARBA00030512"/>
    </source>
</evidence>
<evidence type="ECO:0000313" key="8">
    <source>
        <dbReference type="EMBL" id="GAN52734.1"/>
    </source>
</evidence>
<evidence type="ECO:0000259" key="7">
    <source>
        <dbReference type="Pfam" id="PF00728"/>
    </source>
</evidence>
<dbReference type="EC" id="3.2.1.52" evidence="3"/>
<sequence>MFDLIQPASRILVALPARMRRLRLAASLLALMPCAAESATAIQTPAVLPEGQGFAPVWHGPHTAQLDPALARLDRALARRAAADGLTRSKNPTPIDVTEDRALDDGIGEGLADDALPGTVPERYSISVTAAGLALHATGPLGTLHAMSTLALTARSGGWAFGTQSACPKVRWRALRVDVTQRFLSLTDVERRIDTAALLGLNILHLTVARGDVFRVESRRYPKLGSGSTIYTHAQIHALIDYAAARGLHVVPEIDLSGRSPTLLSAYPDLGHDTIDLARPETAQFLLVLYGEMGRLFGSHALDPGMTLGSAPEPARTALRERLATRLKRDGGTMIVTDTPRTPSHAAITSGADGLVSPGDVRAADAMWSGGAASDASRRATIINTILKPGPLE</sequence>
<evidence type="ECO:0000256" key="2">
    <source>
        <dbReference type="ARBA" id="ARBA00006285"/>
    </source>
</evidence>
<comment type="caution">
    <text evidence="8">The sequence shown here is derived from an EMBL/GenBank/DDBJ whole genome shotgun (WGS) entry which is preliminary data.</text>
</comment>
<comment type="catalytic activity">
    <reaction evidence="1">
        <text>Hydrolysis of terminal non-reducing N-acetyl-D-hexosamine residues in N-acetyl-beta-D-hexosaminides.</text>
        <dbReference type="EC" id="3.2.1.52"/>
    </reaction>
</comment>
<dbReference type="GO" id="GO:0030203">
    <property type="term" value="P:glycosaminoglycan metabolic process"/>
    <property type="evidence" value="ECO:0007669"/>
    <property type="project" value="TreeGrafter"/>
</dbReference>
<dbReference type="Gene3D" id="3.30.379.10">
    <property type="entry name" value="Chitobiase/beta-hexosaminidase domain 2-like"/>
    <property type="match status" value="1"/>
</dbReference>
<organism evidence="8 9">
    <name type="scientific">Tanticharoenia sakaeratensis NBRC 103193</name>
    <dbReference type="NCBI Taxonomy" id="1231623"/>
    <lineage>
        <taxon>Bacteria</taxon>
        <taxon>Pseudomonadati</taxon>
        <taxon>Pseudomonadota</taxon>
        <taxon>Alphaproteobacteria</taxon>
        <taxon>Acetobacterales</taxon>
        <taxon>Acetobacteraceae</taxon>
        <taxon>Tanticharoenia</taxon>
    </lineage>
</organism>
<dbReference type="Gene3D" id="3.20.20.80">
    <property type="entry name" value="Glycosidases"/>
    <property type="match status" value="1"/>
</dbReference>
<dbReference type="OrthoDB" id="9763537at2"/>
<reference evidence="8 9" key="1">
    <citation type="submission" date="2012-10" db="EMBL/GenBank/DDBJ databases">
        <title>Genome sequencing of Tanticharoenia sakaeratensis NBRC 103193.</title>
        <authorList>
            <person name="Azuma Y."/>
            <person name="Hadano H."/>
            <person name="Hirakawa H."/>
            <person name="Matsushita K."/>
        </authorList>
    </citation>
    <scope>NUCLEOTIDE SEQUENCE [LARGE SCALE GENOMIC DNA]</scope>
    <source>
        <strain evidence="8 9">NBRC 103193</strain>
    </source>
</reference>
<dbReference type="SUPFAM" id="SSF51445">
    <property type="entry name" value="(Trans)glycosidases"/>
    <property type="match status" value="1"/>
</dbReference>
<dbReference type="PANTHER" id="PTHR22600">
    <property type="entry name" value="BETA-HEXOSAMINIDASE"/>
    <property type="match status" value="1"/>
</dbReference>
<dbReference type="AlphaFoldDB" id="A0A0D6MGI8"/>
<dbReference type="STRING" id="1231623.Tasa_002_014"/>
<dbReference type="GO" id="GO:0004563">
    <property type="term" value="F:beta-N-acetylhexosaminidase activity"/>
    <property type="evidence" value="ECO:0007669"/>
    <property type="project" value="UniProtKB-EC"/>
</dbReference>
<name>A0A0D6MGI8_9PROT</name>
<dbReference type="InterPro" id="IPR015883">
    <property type="entry name" value="Glyco_hydro_20_cat"/>
</dbReference>
<evidence type="ECO:0000256" key="1">
    <source>
        <dbReference type="ARBA" id="ARBA00001231"/>
    </source>
</evidence>
<evidence type="ECO:0000256" key="3">
    <source>
        <dbReference type="ARBA" id="ARBA00012663"/>
    </source>
</evidence>
<evidence type="ECO:0000313" key="9">
    <source>
        <dbReference type="Proteomes" id="UP000032679"/>
    </source>
</evidence>
<dbReference type="GO" id="GO:0005975">
    <property type="term" value="P:carbohydrate metabolic process"/>
    <property type="evidence" value="ECO:0007669"/>
    <property type="project" value="InterPro"/>
</dbReference>
<dbReference type="EMBL" id="BALE01000002">
    <property type="protein sequence ID" value="GAN52734.1"/>
    <property type="molecule type" value="Genomic_DNA"/>
</dbReference>
<keyword evidence="4" id="KW-0378">Hydrolase</keyword>
<dbReference type="RefSeq" id="WP_158507501.1">
    <property type="nucleotide sequence ID" value="NZ_BALE01000002.1"/>
</dbReference>
<feature type="region of interest" description="Disordered" evidence="6">
    <location>
        <begin position="333"/>
        <end position="353"/>
    </location>
</feature>
<dbReference type="InterPro" id="IPR025705">
    <property type="entry name" value="Beta_hexosaminidase_sua/sub"/>
</dbReference>
<dbReference type="PANTHER" id="PTHR22600:SF57">
    <property type="entry name" value="BETA-N-ACETYLHEXOSAMINIDASE"/>
    <property type="match status" value="1"/>
</dbReference>
<dbReference type="InterPro" id="IPR029018">
    <property type="entry name" value="Hex-like_dom2"/>
</dbReference>
<dbReference type="Pfam" id="PF00728">
    <property type="entry name" value="Glyco_hydro_20"/>
    <property type="match status" value="1"/>
</dbReference>
<evidence type="ECO:0000256" key="4">
    <source>
        <dbReference type="ARBA" id="ARBA00022801"/>
    </source>
</evidence>
<dbReference type="PRINTS" id="PR00738">
    <property type="entry name" value="GLHYDRLASE20"/>
</dbReference>
<dbReference type="InterPro" id="IPR017853">
    <property type="entry name" value="GH"/>
</dbReference>
<dbReference type="GO" id="GO:0016020">
    <property type="term" value="C:membrane"/>
    <property type="evidence" value="ECO:0007669"/>
    <property type="project" value="TreeGrafter"/>
</dbReference>
<dbReference type="Proteomes" id="UP000032679">
    <property type="component" value="Unassembled WGS sequence"/>
</dbReference>
<proteinExistence type="inferred from homology"/>
<comment type="similarity">
    <text evidence="2">Belongs to the glycosyl hydrolase 20 family.</text>
</comment>